<dbReference type="InterPro" id="IPR036291">
    <property type="entry name" value="NAD(P)-bd_dom_sf"/>
</dbReference>
<dbReference type="Pfam" id="PF00106">
    <property type="entry name" value="adh_short"/>
    <property type="match status" value="1"/>
</dbReference>
<sequence length="181" mass="19587">MNRLSPPRQFLKAISQTPLPRLTLAFSTSARSASQSKLSNKRVLITGASRGIGKAIAYRFAAEGGQCVLVGRKREALEDVRKELSVKGLGAGVGHEVLVGDVASMEFWEGSKKPRASPTPNEVNSQLSRKLMVPLRQIGISRNRYPRQRGGDHTLFPARDDEAAVAGGGDTDESHGHAVWM</sequence>
<reference evidence="3 4" key="1">
    <citation type="journal article" date="2018" name="IMA Fungus">
        <title>IMA Genome-F 9: Draft genome sequence of Annulohypoxylon stygium, Aspergillus mulundensis, Berkeleyomyces basicola (syn. Thielaviopsis basicola), Ceratocystis smalleyi, two Cercospora beticola strains, Coleophoma cylindrospora, Fusarium fracticaudum, Phialophora cf. hyalina, and Morchella septimelata.</title>
        <authorList>
            <person name="Wingfield B.D."/>
            <person name="Bills G.F."/>
            <person name="Dong Y."/>
            <person name="Huang W."/>
            <person name="Nel W.J."/>
            <person name="Swalarsk-Parry B.S."/>
            <person name="Vaghefi N."/>
            <person name="Wilken P.M."/>
            <person name="An Z."/>
            <person name="de Beer Z.W."/>
            <person name="De Vos L."/>
            <person name="Chen L."/>
            <person name="Duong T.A."/>
            <person name="Gao Y."/>
            <person name="Hammerbacher A."/>
            <person name="Kikkert J.R."/>
            <person name="Li Y."/>
            <person name="Li H."/>
            <person name="Li K."/>
            <person name="Li Q."/>
            <person name="Liu X."/>
            <person name="Ma X."/>
            <person name="Naidoo K."/>
            <person name="Pethybridge S.J."/>
            <person name="Sun J."/>
            <person name="Steenkamp E.T."/>
            <person name="van der Nest M.A."/>
            <person name="van Wyk S."/>
            <person name="Wingfield M.J."/>
            <person name="Xiong C."/>
            <person name="Yue Q."/>
            <person name="Zhang X."/>
        </authorList>
    </citation>
    <scope>NUCLEOTIDE SEQUENCE [LARGE SCALE GENOMIC DNA]</scope>
    <source>
        <strain evidence="3 4">BP5796</strain>
    </source>
</reference>
<dbReference type="PANTHER" id="PTHR44196">
    <property type="entry name" value="DEHYDROGENASE/REDUCTASE SDR FAMILY MEMBER 7B"/>
    <property type="match status" value="1"/>
</dbReference>
<dbReference type="AlphaFoldDB" id="A0A3D8SHJ5"/>
<comment type="caution">
    <text evidence="3">The sequence shown here is derived from an EMBL/GenBank/DDBJ whole genome shotgun (WGS) entry which is preliminary data.</text>
</comment>
<dbReference type="Gene3D" id="3.40.50.720">
    <property type="entry name" value="NAD(P)-binding Rossmann-like Domain"/>
    <property type="match status" value="1"/>
</dbReference>
<dbReference type="SUPFAM" id="SSF51735">
    <property type="entry name" value="NAD(P)-binding Rossmann-fold domains"/>
    <property type="match status" value="1"/>
</dbReference>
<dbReference type="Proteomes" id="UP000256328">
    <property type="component" value="Unassembled WGS sequence"/>
</dbReference>
<dbReference type="PANTHER" id="PTHR44196:SF1">
    <property type="entry name" value="DEHYDROGENASE_REDUCTASE SDR FAMILY MEMBER 7B"/>
    <property type="match status" value="1"/>
</dbReference>
<dbReference type="EMBL" id="PDLN01000005">
    <property type="protein sequence ID" value="RDW85742.1"/>
    <property type="molecule type" value="Genomic_DNA"/>
</dbReference>
<accession>A0A3D8SHJ5</accession>
<evidence type="ECO:0000256" key="2">
    <source>
        <dbReference type="ARBA" id="ARBA00023002"/>
    </source>
</evidence>
<dbReference type="InterPro" id="IPR002347">
    <property type="entry name" value="SDR_fam"/>
</dbReference>
<dbReference type="GO" id="GO:0016020">
    <property type="term" value="C:membrane"/>
    <property type="evidence" value="ECO:0007669"/>
    <property type="project" value="TreeGrafter"/>
</dbReference>
<evidence type="ECO:0000313" key="4">
    <source>
        <dbReference type="Proteomes" id="UP000256328"/>
    </source>
</evidence>
<keyword evidence="2" id="KW-0560">Oxidoreductase</keyword>
<proteinExistence type="inferred from homology"/>
<evidence type="ECO:0000256" key="1">
    <source>
        <dbReference type="ARBA" id="ARBA00006484"/>
    </source>
</evidence>
<evidence type="ECO:0000313" key="3">
    <source>
        <dbReference type="EMBL" id="RDW85742.1"/>
    </source>
</evidence>
<name>A0A3D8SHJ5_9HELO</name>
<organism evidence="3 4">
    <name type="scientific">Coleophoma crateriformis</name>
    <dbReference type="NCBI Taxonomy" id="565419"/>
    <lineage>
        <taxon>Eukaryota</taxon>
        <taxon>Fungi</taxon>
        <taxon>Dikarya</taxon>
        <taxon>Ascomycota</taxon>
        <taxon>Pezizomycotina</taxon>
        <taxon>Leotiomycetes</taxon>
        <taxon>Helotiales</taxon>
        <taxon>Dermateaceae</taxon>
        <taxon>Coleophoma</taxon>
    </lineage>
</organism>
<dbReference type="GO" id="GO:0016491">
    <property type="term" value="F:oxidoreductase activity"/>
    <property type="evidence" value="ECO:0007669"/>
    <property type="project" value="UniProtKB-KW"/>
</dbReference>
<comment type="similarity">
    <text evidence="1">Belongs to the short-chain dehydrogenases/reductases (SDR) family.</text>
</comment>
<protein>
    <submittedName>
        <fullName evidence="3">Uncharacterized protein</fullName>
    </submittedName>
</protein>
<keyword evidence="4" id="KW-1185">Reference proteome</keyword>
<gene>
    <name evidence="3" type="ORF">BP5796_04067</name>
</gene>
<dbReference type="OrthoDB" id="1669814at2759"/>